<dbReference type="RefSeq" id="WP_007003201.1">
    <property type="nucleotide sequence ID" value="NZ_GG770777.1"/>
</dbReference>
<evidence type="ECO:0000313" key="2">
    <source>
        <dbReference type="EMBL" id="EFH09616.1"/>
    </source>
</evidence>
<accession>D5RSV9</accession>
<sequence>MGQRVTRQELYDLVWSEPLTKLAGRFEISNVALAKACDRMAVPVPPRGYWARKAVGKTDVRPKLPPRPPGLDDETVVGGGPYWRYQAWARPSDEELLGPIPPEPTFDEPMEAVRARVE</sequence>
<dbReference type="HOGENOM" id="CLU_2078116_0_0_5"/>
<name>D5RSV9_9PROT</name>
<comment type="caution">
    <text evidence="2">The sequence shown here is derived from an EMBL/GenBank/DDBJ whole genome shotgun (WGS) entry which is preliminary data.</text>
</comment>
<reference evidence="2 3" key="1">
    <citation type="submission" date="2010-04" db="EMBL/GenBank/DDBJ databases">
        <authorList>
            <person name="Qin X."/>
            <person name="Bachman B."/>
            <person name="Battles P."/>
            <person name="Bell A."/>
            <person name="Bess C."/>
            <person name="Bickham C."/>
            <person name="Chaboub L."/>
            <person name="Chen D."/>
            <person name="Coyle M."/>
            <person name="Deiros D.R."/>
            <person name="Dinh H."/>
            <person name="Forbes L."/>
            <person name="Fowler G."/>
            <person name="Francisco L."/>
            <person name="Fu Q."/>
            <person name="Gubbala S."/>
            <person name="Hale W."/>
            <person name="Han Y."/>
            <person name="Hemphill L."/>
            <person name="Highlander S.K."/>
            <person name="Hirani K."/>
            <person name="Hogues M."/>
            <person name="Jackson L."/>
            <person name="Jakkamsetti A."/>
            <person name="Javaid M."/>
            <person name="Jiang H."/>
            <person name="Korchina V."/>
            <person name="Kovar C."/>
            <person name="Lara F."/>
            <person name="Lee S."/>
            <person name="Mata R."/>
            <person name="Mathew T."/>
            <person name="Moen C."/>
            <person name="Morales K."/>
            <person name="Munidasa M."/>
            <person name="Nazareth L."/>
            <person name="Ngo R."/>
            <person name="Nguyen L."/>
            <person name="Okwuonu G."/>
            <person name="Ongeri F."/>
            <person name="Patil S."/>
            <person name="Petrosino J."/>
            <person name="Pham C."/>
            <person name="Pham P."/>
            <person name="Pu L.-L."/>
            <person name="Puazo M."/>
            <person name="Raj R."/>
            <person name="Reid J."/>
            <person name="Rouhana J."/>
            <person name="Saada N."/>
            <person name="Shang Y."/>
            <person name="Simmons D."/>
            <person name="Thornton R."/>
            <person name="Warren J."/>
            <person name="Weissenberger G."/>
            <person name="Zhang J."/>
            <person name="Zhang L."/>
            <person name="Zhou C."/>
            <person name="Zhu D."/>
            <person name="Muzny D."/>
            <person name="Worley K."/>
            <person name="Gibbs R."/>
        </authorList>
    </citation>
    <scope>NUCLEOTIDE SEQUENCE [LARGE SCALE GENOMIC DNA]</scope>
    <source>
        <strain evidence="2 3">ATCC 49957</strain>
    </source>
</reference>
<protein>
    <submittedName>
        <fullName evidence="2">Uncharacterized protein</fullName>
    </submittedName>
</protein>
<evidence type="ECO:0000256" key="1">
    <source>
        <dbReference type="SAM" id="MobiDB-lite"/>
    </source>
</evidence>
<feature type="region of interest" description="Disordered" evidence="1">
    <location>
        <begin position="94"/>
        <end position="118"/>
    </location>
</feature>
<gene>
    <name evidence="2" type="ORF">HMPREF0731_4171</name>
</gene>
<dbReference type="AlphaFoldDB" id="D5RSV9"/>
<dbReference type="Proteomes" id="UP000005324">
    <property type="component" value="Unassembled WGS sequence"/>
</dbReference>
<organism evidence="2 3">
    <name type="scientific">Pseudoroseomonas cervicalis ATCC 49957</name>
    <dbReference type="NCBI Taxonomy" id="525371"/>
    <lineage>
        <taxon>Bacteria</taxon>
        <taxon>Pseudomonadati</taxon>
        <taxon>Pseudomonadota</taxon>
        <taxon>Alphaproteobacteria</taxon>
        <taxon>Acetobacterales</taxon>
        <taxon>Roseomonadaceae</taxon>
        <taxon>Roseomonas</taxon>
    </lineage>
</organism>
<feature type="non-terminal residue" evidence="2">
    <location>
        <position position="118"/>
    </location>
</feature>
<proteinExistence type="predicted"/>
<dbReference type="EMBL" id="ADVL01000760">
    <property type="protein sequence ID" value="EFH09616.1"/>
    <property type="molecule type" value="Genomic_DNA"/>
</dbReference>
<evidence type="ECO:0000313" key="3">
    <source>
        <dbReference type="Proteomes" id="UP000005324"/>
    </source>
</evidence>
<keyword evidence="3" id="KW-1185">Reference proteome</keyword>